<evidence type="ECO:0000256" key="3">
    <source>
        <dbReference type="ARBA" id="ARBA00023027"/>
    </source>
</evidence>
<dbReference type="InterPro" id="IPR036291">
    <property type="entry name" value="NAD(P)-bd_dom_sf"/>
</dbReference>
<dbReference type="InterPro" id="IPR001732">
    <property type="entry name" value="UDP-Glc/GDP-Man_DH_N"/>
</dbReference>
<dbReference type="AlphaFoldDB" id="A0A5S9IVI8"/>
<dbReference type="InterPro" id="IPR017476">
    <property type="entry name" value="UDP-Glc/GDP-Man"/>
</dbReference>
<dbReference type="KEGG" id="uam:UABAM_06702"/>
<dbReference type="Pfam" id="PF00984">
    <property type="entry name" value="UDPG_MGDP_dh"/>
    <property type="match status" value="1"/>
</dbReference>
<dbReference type="Proteomes" id="UP000326354">
    <property type="component" value="Chromosome"/>
</dbReference>
<dbReference type="SMART" id="SM00984">
    <property type="entry name" value="UDPG_MGDP_dh_C"/>
    <property type="match status" value="1"/>
</dbReference>
<dbReference type="GO" id="GO:0051287">
    <property type="term" value="F:NAD binding"/>
    <property type="evidence" value="ECO:0007669"/>
    <property type="project" value="InterPro"/>
</dbReference>
<dbReference type="GO" id="GO:0016616">
    <property type="term" value="F:oxidoreductase activity, acting on the CH-OH group of donors, NAD or NADP as acceptor"/>
    <property type="evidence" value="ECO:0007669"/>
    <property type="project" value="InterPro"/>
</dbReference>
<comment type="similarity">
    <text evidence="1 4">Belongs to the UDP-glucose/GDP-mannose dehydrogenase family.</text>
</comment>
<dbReference type="Pfam" id="PF03720">
    <property type="entry name" value="UDPG_MGDP_dh_C"/>
    <property type="match status" value="1"/>
</dbReference>
<accession>A0A5S9IVI8</accession>
<evidence type="ECO:0000256" key="1">
    <source>
        <dbReference type="ARBA" id="ARBA00006601"/>
    </source>
</evidence>
<keyword evidence="7" id="KW-1185">Reference proteome</keyword>
<proteinExistence type="inferred from homology"/>
<dbReference type="InterPro" id="IPR008927">
    <property type="entry name" value="6-PGluconate_DH-like_C_sf"/>
</dbReference>
<dbReference type="EMBL" id="AP019860">
    <property type="protein sequence ID" value="BBM88281.1"/>
    <property type="molecule type" value="Genomic_DNA"/>
</dbReference>
<dbReference type="PIRSF" id="PIRSF000124">
    <property type="entry name" value="UDPglc_GDPman_dh"/>
    <property type="match status" value="1"/>
</dbReference>
<keyword evidence="3" id="KW-0520">NAD</keyword>
<dbReference type="InterPro" id="IPR014026">
    <property type="entry name" value="UDP-Glc/GDP-Man_DH_dimer"/>
</dbReference>
<evidence type="ECO:0000313" key="7">
    <source>
        <dbReference type="Proteomes" id="UP000326354"/>
    </source>
</evidence>
<evidence type="ECO:0000259" key="5">
    <source>
        <dbReference type="SMART" id="SM00984"/>
    </source>
</evidence>
<dbReference type="InterPro" id="IPR014027">
    <property type="entry name" value="UDP-Glc/GDP-Man_DH_C"/>
</dbReference>
<protein>
    <submittedName>
        <fullName evidence="6">UDP-N-acetyl-D-glucosamine dehydrogenase</fullName>
    </submittedName>
</protein>
<dbReference type="Gene3D" id="3.40.50.720">
    <property type="entry name" value="NAD(P)-binding Rossmann-like Domain"/>
    <property type="match status" value="2"/>
</dbReference>
<gene>
    <name evidence="6" type="ORF">UABAM_06702</name>
</gene>
<dbReference type="NCBIfam" id="TIGR03026">
    <property type="entry name" value="NDP-sugDHase"/>
    <property type="match status" value="1"/>
</dbReference>
<dbReference type="PIRSF" id="PIRSF500136">
    <property type="entry name" value="UDP_ManNAc_DH"/>
    <property type="match status" value="1"/>
</dbReference>
<dbReference type="SUPFAM" id="SSF51735">
    <property type="entry name" value="NAD(P)-binding Rossmann-fold domains"/>
    <property type="match status" value="1"/>
</dbReference>
<dbReference type="InterPro" id="IPR036220">
    <property type="entry name" value="UDP-Glc/GDP-Man_DH_C_sf"/>
</dbReference>
<dbReference type="PANTHER" id="PTHR43491">
    <property type="entry name" value="UDP-N-ACETYL-D-MANNOSAMINE DEHYDROGENASE"/>
    <property type="match status" value="1"/>
</dbReference>
<dbReference type="GO" id="GO:0016628">
    <property type="term" value="F:oxidoreductase activity, acting on the CH-CH group of donors, NAD or NADP as acceptor"/>
    <property type="evidence" value="ECO:0007669"/>
    <property type="project" value="InterPro"/>
</dbReference>
<dbReference type="InterPro" id="IPR028359">
    <property type="entry name" value="UDP_ManNAc/GlcNAc_DH"/>
</dbReference>
<dbReference type="PANTHER" id="PTHR43491:SF2">
    <property type="entry name" value="UDP-N-ACETYL-D-MANNOSAMINE DEHYDROGENASE"/>
    <property type="match status" value="1"/>
</dbReference>
<dbReference type="GO" id="GO:0000271">
    <property type="term" value="P:polysaccharide biosynthetic process"/>
    <property type="evidence" value="ECO:0007669"/>
    <property type="project" value="InterPro"/>
</dbReference>
<dbReference type="SUPFAM" id="SSF48179">
    <property type="entry name" value="6-phosphogluconate dehydrogenase C-terminal domain-like"/>
    <property type="match status" value="1"/>
</dbReference>
<dbReference type="SUPFAM" id="SSF52413">
    <property type="entry name" value="UDP-glucose/GDP-mannose dehydrogenase C-terminal domain"/>
    <property type="match status" value="1"/>
</dbReference>
<evidence type="ECO:0000256" key="4">
    <source>
        <dbReference type="PIRNR" id="PIRNR000124"/>
    </source>
</evidence>
<dbReference type="OrthoDB" id="9803238at2"/>
<name>A0A5S9IVI8_UABAM</name>
<evidence type="ECO:0000256" key="2">
    <source>
        <dbReference type="ARBA" id="ARBA00023002"/>
    </source>
</evidence>
<sequence length="395" mass="44933">MLYDSVIVGGFGHVGLPLAISLADKGQKVCALDINREVGDLIEKGQMPFIEHGAQEILQRVINRQLFLAYDPKVISETNTVIVIIGTPVDQHLNPELDPIIKLIDDYLEFFHDEQLIILRSTVYPGTSEKVKNWLHQYGKNVDVAFCPERIAEGYAMEELQKLPQIISSFSPQGLERCRELFSLLTDDIVCLEPIEAELSKLFTNVWRYIKFATSNQFFMIANNHNVDFYRILHAMTHNYKRASDFASPGFAAGPCLFKDAMQLAAFNNNNFFLGHSAMLINEGLPNYIVSKLKEKYPLQTLTTGILGMAFKANIDDKRESLSYKLKKVLMFESKKVLCSDCYINDEKFISHEQLIEQSDIIILGVPHTQYKDMNLPKDKIVVDVWNLWGNGCIV</sequence>
<organism evidence="6 7">
    <name type="scientific">Uabimicrobium amorphum</name>
    <dbReference type="NCBI Taxonomy" id="2596890"/>
    <lineage>
        <taxon>Bacteria</taxon>
        <taxon>Pseudomonadati</taxon>
        <taxon>Planctomycetota</taxon>
        <taxon>Candidatus Uabimicrobiia</taxon>
        <taxon>Candidatus Uabimicrobiales</taxon>
        <taxon>Candidatus Uabimicrobiaceae</taxon>
        <taxon>Candidatus Uabimicrobium</taxon>
    </lineage>
</organism>
<keyword evidence="2" id="KW-0560">Oxidoreductase</keyword>
<dbReference type="RefSeq" id="WP_152021899.1">
    <property type="nucleotide sequence ID" value="NZ_AP019860.1"/>
</dbReference>
<dbReference type="Pfam" id="PF03721">
    <property type="entry name" value="UDPG_MGDP_dh_N"/>
    <property type="match status" value="1"/>
</dbReference>
<feature type="domain" description="UDP-glucose/GDP-mannose dehydrogenase C-terminal" evidence="5">
    <location>
        <begin position="305"/>
        <end position="391"/>
    </location>
</feature>
<evidence type="ECO:0000313" key="6">
    <source>
        <dbReference type="EMBL" id="BBM88281.1"/>
    </source>
</evidence>
<reference evidence="6 7" key="1">
    <citation type="submission" date="2019-08" db="EMBL/GenBank/DDBJ databases">
        <title>Complete genome sequence of Candidatus Uab amorphum.</title>
        <authorList>
            <person name="Shiratori T."/>
            <person name="Suzuki S."/>
            <person name="Kakizawa Y."/>
            <person name="Ishida K."/>
        </authorList>
    </citation>
    <scope>NUCLEOTIDE SEQUENCE [LARGE SCALE GENOMIC DNA]</scope>
    <source>
        <strain evidence="6 7">SRT547</strain>
    </source>
</reference>